<evidence type="ECO:0000256" key="2">
    <source>
        <dbReference type="ARBA" id="ARBA00022475"/>
    </source>
</evidence>
<feature type="transmembrane region" description="Helical" evidence="6">
    <location>
        <begin position="12"/>
        <end position="33"/>
    </location>
</feature>
<feature type="domain" description="Major facilitator superfamily (MFS) profile" evidence="7">
    <location>
        <begin position="10"/>
        <end position="392"/>
    </location>
</feature>
<feature type="transmembrane region" description="Helical" evidence="6">
    <location>
        <begin position="309"/>
        <end position="330"/>
    </location>
</feature>
<evidence type="ECO:0000256" key="5">
    <source>
        <dbReference type="ARBA" id="ARBA00023136"/>
    </source>
</evidence>
<evidence type="ECO:0000256" key="6">
    <source>
        <dbReference type="SAM" id="Phobius"/>
    </source>
</evidence>
<dbReference type="InterPro" id="IPR036259">
    <property type="entry name" value="MFS_trans_sf"/>
</dbReference>
<keyword evidence="2" id="KW-1003">Cell membrane</keyword>
<feature type="transmembrane region" description="Helical" evidence="6">
    <location>
        <begin position="342"/>
        <end position="362"/>
    </location>
</feature>
<keyword evidence="5 6" id="KW-0472">Membrane</keyword>
<feature type="transmembrane region" description="Helical" evidence="6">
    <location>
        <begin position="246"/>
        <end position="271"/>
    </location>
</feature>
<dbReference type="Pfam" id="PF07690">
    <property type="entry name" value="MFS_1"/>
    <property type="match status" value="1"/>
</dbReference>
<evidence type="ECO:0000313" key="8">
    <source>
        <dbReference type="EMBL" id="MFD1812775.1"/>
    </source>
</evidence>
<organism evidence="8 9">
    <name type="scientific">Rhodococcus gannanensis</name>
    <dbReference type="NCBI Taxonomy" id="1960308"/>
    <lineage>
        <taxon>Bacteria</taxon>
        <taxon>Bacillati</taxon>
        <taxon>Actinomycetota</taxon>
        <taxon>Actinomycetes</taxon>
        <taxon>Mycobacteriales</taxon>
        <taxon>Nocardiaceae</taxon>
        <taxon>Rhodococcus</taxon>
    </lineage>
</organism>
<comment type="subcellular location">
    <subcellularLocation>
        <location evidence="1">Cell membrane</location>
        <topology evidence="1">Multi-pass membrane protein</topology>
    </subcellularLocation>
</comment>
<dbReference type="CDD" id="cd17324">
    <property type="entry name" value="MFS_NepI_like"/>
    <property type="match status" value="1"/>
</dbReference>
<dbReference type="SUPFAM" id="SSF103473">
    <property type="entry name" value="MFS general substrate transporter"/>
    <property type="match status" value="1"/>
</dbReference>
<evidence type="ECO:0000256" key="3">
    <source>
        <dbReference type="ARBA" id="ARBA00022692"/>
    </source>
</evidence>
<comment type="caution">
    <text evidence="8">The sequence shown here is derived from an EMBL/GenBank/DDBJ whole genome shotgun (WGS) entry which is preliminary data.</text>
</comment>
<evidence type="ECO:0000256" key="4">
    <source>
        <dbReference type="ARBA" id="ARBA00022989"/>
    </source>
</evidence>
<feature type="transmembrane region" description="Helical" evidence="6">
    <location>
        <begin position="101"/>
        <end position="122"/>
    </location>
</feature>
<dbReference type="RefSeq" id="WP_378485305.1">
    <property type="nucleotide sequence ID" value="NZ_JBHUFB010000010.1"/>
</dbReference>
<dbReference type="EMBL" id="JBHUFB010000010">
    <property type="protein sequence ID" value="MFD1812775.1"/>
    <property type="molecule type" value="Genomic_DNA"/>
</dbReference>
<keyword evidence="3 6" id="KW-0812">Transmembrane</keyword>
<protein>
    <submittedName>
        <fullName evidence="8">MFS transporter</fullName>
    </submittedName>
</protein>
<accession>A0ABW4P5N1</accession>
<keyword evidence="9" id="KW-1185">Reference proteome</keyword>
<dbReference type="PROSITE" id="PS50850">
    <property type="entry name" value="MFS"/>
    <property type="match status" value="1"/>
</dbReference>
<feature type="transmembrane region" description="Helical" evidence="6">
    <location>
        <begin position="76"/>
        <end position="95"/>
    </location>
</feature>
<proteinExistence type="predicted"/>
<gene>
    <name evidence="8" type="ORF">ACFSJG_11165</name>
</gene>
<sequence>MSDARTPWAQHALVQAVFFLMGAELFLASPLLPTIAEDFGTSIRSTAWVVTVFGLTYAAASPLFGALTEHLPRKRVILAGVGVFAVGEALCALAPGLGWLLAARAVGGLGGALVGPAMWAYLAETAAPRERGRAIAGGTAAYAGGQIVGVPLATFAAAASSWRVAFAVVAGGLIVAGTLIALRLRDSHTAAPRRTPAHAALRSSFGLWRVGVFRTIMAGNFFVQAARLGTYAYAGALFATRFDFGTGVLGLVGMLVGLGSLLGSLVAGPFIDRWQSTGRHVSLLGIGWGLLMAVGLGVATTATTWQLCLAGFVLSFFSGTGFFATAQVYLTTVMAERRGPAVSWNNSVLYIGTGAGTTILGFTTLGGTAFAVCSVAFALCAAGFSALTATRRA</sequence>
<keyword evidence="4 6" id="KW-1133">Transmembrane helix</keyword>
<feature type="transmembrane region" description="Helical" evidence="6">
    <location>
        <begin position="368"/>
        <end position="389"/>
    </location>
</feature>
<dbReference type="Gene3D" id="1.20.1250.20">
    <property type="entry name" value="MFS general substrate transporter like domains"/>
    <property type="match status" value="1"/>
</dbReference>
<dbReference type="InterPro" id="IPR020846">
    <property type="entry name" value="MFS_dom"/>
</dbReference>
<feature type="transmembrane region" description="Helical" evidence="6">
    <location>
        <begin position="164"/>
        <end position="184"/>
    </location>
</feature>
<dbReference type="PANTHER" id="PTHR43124">
    <property type="entry name" value="PURINE EFFLUX PUMP PBUE"/>
    <property type="match status" value="1"/>
</dbReference>
<evidence type="ECO:0000313" key="9">
    <source>
        <dbReference type="Proteomes" id="UP001597286"/>
    </source>
</evidence>
<reference evidence="9" key="1">
    <citation type="journal article" date="2019" name="Int. J. Syst. Evol. Microbiol.">
        <title>The Global Catalogue of Microorganisms (GCM) 10K type strain sequencing project: providing services to taxonomists for standard genome sequencing and annotation.</title>
        <authorList>
            <consortium name="The Broad Institute Genomics Platform"/>
            <consortium name="The Broad Institute Genome Sequencing Center for Infectious Disease"/>
            <person name="Wu L."/>
            <person name="Ma J."/>
        </authorList>
    </citation>
    <scope>NUCLEOTIDE SEQUENCE [LARGE SCALE GENOMIC DNA]</scope>
    <source>
        <strain evidence="9">DT72</strain>
    </source>
</reference>
<feature type="transmembrane region" description="Helical" evidence="6">
    <location>
        <begin position="134"/>
        <end position="158"/>
    </location>
</feature>
<evidence type="ECO:0000256" key="1">
    <source>
        <dbReference type="ARBA" id="ARBA00004651"/>
    </source>
</evidence>
<evidence type="ECO:0000259" key="7">
    <source>
        <dbReference type="PROSITE" id="PS50850"/>
    </source>
</evidence>
<dbReference type="InterPro" id="IPR050189">
    <property type="entry name" value="MFS_Efflux_Transporters"/>
</dbReference>
<feature type="transmembrane region" description="Helical" evidence="6">
    <location>
        <begin position="205"/>
        <end position="226"/>
    </location>
</feature>
<feature type="transmembrane region" description="Helical" evidence="6">
    <location>
        <begin position="45"/>
        <end position="64"/>
    </location>
</feature>
<dbReference type="InterPro" id="IPR011701">
    <property type="entry name" value="MFS"/>
</dbReference>
<dbReference type="Proteomes" id="UP001597286">
    <property type="component" value="Unassembled WGS sequence"/>
</dbReference>
<feature type="transmembrane region" description="Helical" evidence="6">
    <location>
        <begin position="283"/>
        <end position="303"/>
    </location>
</feature>
<name>A0ABW4P5N1_9NOCA</name>
<dbReference type="PANTHER" id="PTHR43124:SF3">
    <property type="entry name" value="CHLORAMPHENICOL EFFLUX PUMP RV0191"/>
    <property type="match status" value="1"/>
</dbReference>